<dbReference type="Pfam" id="PF04041">
    <property type="entry name" value="Glyco_hydro_130"/>
    <property type="match status" value="1"/>
</dbReference>
<dbReference type="CDD" id="cd18615">
    <property type="entry name" value="GH130"/>
    <property type="match status" value="1"/>
</dbReference>
<keyword evidence="1" id="KW-0328">Glycosyltransferase</keyword>
<dbReference type="PANTHER" id="PTHR34106">
    <property type="entry name" value="GLYCOSIDASE"/>
    <property type="match status" value="1"/>
</dbReference>
<dbReference type="GO" id="GO:0016757">
    <property type="term" value="F:glycosyltransferase activity"/>
    <property type="evidence" value="ECO:0007669"/>
    <property type="project" value="UniProtKB-KW"/>
</dbReference>
<keyword evidence="5" id="KW-1185">Reference proteome</keyword>
<organism evidence="4 5">
    <name type="scientific">Natronosporangium hydrolyticum</name>
    <dbReference type="NCBI Taxonomy" id="2811111"/>
    <lineage>
        <taxon>Bacteria</taxon>
        <taxon>Bacillati</taxon>
        <taxon>Actinomycetota</taxon>
        <taxon>Actinomycetes</taxon>
        <taxon>Micromonosporales</taxon>
        <taxon>Micromonosporaceae</taxon>
        <taxon>Natronosporangium</taxon>
    </lineage>
</organism>
<dbReference type="InterPro" id="IPR007184">
    <property type="entry name" value="Mannoside_phosphorylase"/>
</dbReference>
<accession>A0A895YLP2</accession>
<dbReference type="KEGG" id="nhy:JQS43_11730"/>
<dbReference type="PIRSF" id="PIRSF016202">
    <property type="entry name" value="PH1107"/>
    <property type="match status" value="1"/>
</dbReference>
<comment type="similarity">
    <text evidence="3">Belongs to the glycosyl hydrolase 130 family.</text>
</comment>
<reference evidence="4" key="1">
    <citation type="submission" date="2021-02" db="EMBL/GenBank/DDBJ databases">
        <title>Natrosporangium hydrolyticum gen. nov., sp. nov, a haloalkaliphilic actinobacterium from a soda solonchak soil.</title>
        <authorList>
            <person name="Sorokin D.Y."/>
            <person name="Khijniak T.V."/>
            <person name="Zakharycheva A.P."/>
            <person name="Boueva O.V."/>
            <person name="Ariskina E.V."/>
            <person name="Hahnke R.L."/>
            <person name="Bunk B."/>
            <person name="Sproer C."/>
            <person name="Schumann P."/>
            <person name="Evtushenko L.I."/>
            <person name="Kublanov I.V."/>
        </authorList>
    </citation>
    <scope>NUCLEOTIDE SEQUENCE</scope>
    <source>
        <strain evidence="4">DSM 106523</strain>
    </source>
</reference>
<keyword evidence="2" id="KW-0808">Transferase</keyword>
<dbReference type="Gene3D" id="2.115.10.20">
    <property type="entry name" value="Glycosyl hydrolase domain, family 43"/>
    <property type="match status" value="1"/>
</dbReference>
<dbReference type="PANTHER" id="PTHR34106:SF5">
    <property type="entry name" value="GLYCOSIDASE"/>
    <property type="match status" value="1"/>
</dbReference>
<sequence>MVAEPTAARLDGAGELTDLFTRSSHNPLLTAADWPYPANSVLNPAAAQADDETVLVCRVEDRRGISHLSVARSSDGETGWRVDPLPLIGPAVHGEQSRWGVEDPRLTWLADQACWALTYTAYGPAGPAVAIATTTDFRAVTSLGVVLPAEDKNASLLPERVGGDYLIFHRPMSVAPGRADVWCSRSPDLRSWRDPRLVLSTRPGAWWDHQRVGMGPPPLRTPHGWLGLYHGIKELAGGKVYRMGVVLLDLLDPAIVLRRGDDWVLGPATGYERTGDAPNVVFPTGLVHDPGRDRLRVYYGAADTCVAMASAGYSELLDYVLACPEPDPRRPW</sequence>
<dbReference type="SUPFAM" id="SSF75005">
    <property type="entry name" value="Arabinanase/levansucrase/invertase"/>
    <property type="match status" value="1"/>
</dbReference>
<dbReference type="EMBL" id="CP070499">
    <property type="protein sequence ID" value="QSB16885.1"/>
    <property type="molecule type" value="Genomic_DNA"/>
</dbReference>
<gene>
    <name evidence="4" type="ORF">JQS43_11730</name>
</gene>
<name>A0A895YLP2_9ACTN</name>
<protein>
    <recommendedName>
        <fullName evidence="6">Glycosidase</fullName>
    </recommendedName>
</protein>
<evidence type="ECO:0000256" key="1">
    <source>
        <dbReference type="ARBA" id="ARBA00022676"/>
    </source>
</evidence>
<dbReference type="RefSeq" id="WP_239679126.1">
    <property type="nucleotide sequence ID" value="NZ_CP070499.1"/>
</dbReference>
<evidence type="ECO:0000256" key="3">
    <source>
        <dbReference type="ARBA" id="ARBA00024356"/>
    </source>
</evidence>
<dbReference type="InterPro" id="IPR023296">
    <property type="entry name" value="Glyco_hydro_beta-prop_sf"/>
</dbReference>
<dbReference type="Proteomes" id="UP000662857">
    <property type="component" value="Chromosome"/>
</dbReference>
<dbReference type="AlphaFoldDB" id="A0A895YLP2"/>
<evidence type="ECO:0008006" key="6">
    <source>
        <dbReference type="Google" id="ProtNLM"/>
    </source>
</evidence>
<evidence type="ECO:0000313" key="5">
    <source>
        <dbReference type="Proteomes" id="UP000662857"/>
    </source>
</evidence>
<evidence type="ECO:0000256" key="2">
    <source>
        <dbReference type="ARBA" id="ARBA00022679"/>
    </source>
</evidence>
<evidence type="ECO:0000313" key="4">
    <source>
        <dbReference type="EMBL" id="QSB16885.1"/>
    </source>
</evidence>
<proteinExistence type="inferred from homology"/>